<protein>
    <submittedName>
        <fullName evidence="2">Uncharacterized protein</fullName>
    </submittedName>
</protein>
<dbReference type="Pfam" id="PF17413">
    <property type="entry name" value="VirB7"/>
    <property type="match status" value="1"/>
</dbReference>
<feature type="transmembrane region" description="Helical" evidence="1">
    <location>
        <begin position="36"/>
        <end position="57"/>
    </location>
</feature>
<dbReference type="Proteomes" id="UP001156641">
    <property type="component" value="Unassembled WGS sequence"/>
</dbReference>
<dbReference type="EMBL" id="BSOS01000097">
    <property type="protein sequence ID" value="GLR68837.1"/>
    <property type="molecule type" value="Genomic_DNA"/>
</dbReference>
<keyword evidence="3" id="KW-1185">Reference proteome</keyword>
<dbReference type="InterPro" id="IPR035545">
    <property type="entry name" value="VirB7"/>
</dbReference>
<evidence type="ECO:0000313" key="2">
    <source>
        <dbReference type="EMBL" id="GLR68837.1"/>
    </source>
</evidence>
<accession>A0ABQ6AAP5</accession>
<gene>
    <name evidence="2" type="ORF">GCM10010909_35190</name>
</gene>
<keyword evidence="1" id="KW-1133">Transmembrane helix</keyword>
<keyword evidence="1" id="KW-0472">Membrane</keyword>
<dbReference type="RefSeq" id="WP_284259698.1">
    <property type="nucleotide sequence ID" value="NZ_BSOS01000097.1"/>
</dbReference>
<name>A0ABQ6AAP5_9PROT</name>
<evidence type="ECO:0000313" key="3">
    <source>
        <dbReference type="Proteomes" id="UP001156641"/>
    </source>
</evidence>
<evidence type="ECO:0000256" key="1">
    <source>
        <dbReference type="SAM" id="Phobius"/>
    </source>
</evidence>
<feature type="transmembrane region" description="Helical" evidence="1">
    <location>
        <begin position="6"/>
        <end position="24"/>
    </location>
</feature>
<proteinExistence type="predicted"/>
<sequence length="96" mass="10445">MTNGEVLENISHFPVLLVLFWAIYRKFFSKKPVPSVITVPVRVIRMVLIVLTFGLLAGCSNSDSLAVANGPVFALNAGHWQPTQQDLAAPPAVTDK</sequence>
<keyword evidence="1" id="KW-0812">Transmembrane</keyword>
<reference evidence="3" key="1">
    <citation type="journal article" date="2019" name="Int. J. Syst. Evol. Microbiol.">
        <title>The Global Catalogue of Microorganisms (GCM) 10K type strain sequencing project: providing services to taxonomists for standard genome sequencing and annotation.</title>
        <authorList>
            <consortium name="The Broad Institute Genomics Platform"/>
            <consortium name="The Broad Institute Genome Sequencing Center for Infectious Disease"/>
            <person name="Wu L."/>
            <person name="Ma J."/>
        </authorList>
    </citation>
    <scope>NUCLEOTIDE SEQUENCE [LARGE SCALE GENOMIC DNA]</scope>
    <source>
        <strain evidence="3">NBRC 112502</strain>
    </source>
</reference>
<organism evidence="2 3">
    <name type="scientific">Acidocella aquatica</name>
    <dbReference type="NCBI Taxonomy" id="1922313"/>
    <lineage>
        <taxon>Bacteria</taxon>
        <taxon>Pseudomonadati</taxon>
        <taxon>Pseudomonadota</taxon>
        <taxon>Alphaproteobacteria</taxon>
        <taxon>Acetobacterales</taxon>
        <taxon>Acidocellaceae</taxon>
        <taxon>Acidocella</taxon>
    </lineage>
</organism>
<comment type="caution">
    <text evidence="2">The sequence shown here is derived from an EMBL/GenBank/DDBJ whole genome shotgun (WGS) entry which is preliminary data.</text>
</comment>